<sequence length="124" mass="13382">MLAVYVGVGGFLGAIARFLIAGFVQKTLGTTFPVGTLCVNVLGSFLIGFLVMVFEYVIAPEWKAMLITGFLGALTTFSTFSYETVVLIQEGLFLKAFFNVAVNVITCLTATTGGIAFFRLLFRV</sequence>
<feature type="binding site" evidence="11">
    <location>
        <position position="72"/>
    </location>
    <ligand>
        <name>Na(+)</name>
        <dbReference type="ChEBI" id="CHEBI:29101"/>
        <note>structural</note>
    </ligand>
</feature>
<evidence type="ECO:0000256" key="4">
    <source>
        <dbReference type="ARBA" id="ARBA00022692"/>
    </source>
</evidence>
<evidence type="ECO:0000256" key="1">
    <source>
        <dbReference type="ARBA" id="ARBA00004651"/>
    </source>
</evidence>
<keyword evidence="11" id="KW-0479">Metal-binding</keyword>
<gene>
    <name evidence="11" type="primary">fluC</name>
    <name evidence="11" type="synonym">crcB</name>
    <name evidence="12" type="ORF">SAMN06265339_0828</name>
</gene>
<comment type="function">
    <text evidence="11">Fluoride-specific ion channel. Important for reducing fluoride concentration in the cell, thus reducing its toxicity.</text>
</comment>
<comment type="catalytic activity">
    <reaction evidence="10">
        <text>fluoride(in) = fluoride(out)</text>
        <dbReference type="Rhea" id="RHEA:76159"/>
        <dbReference type="ChEBI" id="CHEBI:17051"/>
    </reaction>
    <physiologicalReaction direction="left-to-right" evidence="10">
        <dbReference type="Rhea" id="RHEA:76160"/>
    </physiologicalReaction>
</comment>
<comment type="similarity">
    <text evidence="9 11">Belongs to the fluoride channel Fluc/FEX (TC 1.A.43) family.</text>
</comment>
<reference evidence="12 13" key="1">
    <citation type="submission" date="2017-05" db="EMBL/GenBank/DDBJ databases">
        <authorList>
            <person name="Varghese N."/>
            <person name="Submissions S."/>
        </authorList>
    </citation>
    <scope>NUCLEOTIDE SEQUENCE [LARGE SCALE GENOMIC DNA]</scope>
    <source>
        <strain evidence="12 13">DSM 15522</strain>
    </source>
</reference>
<protein>
    <recommendedName>
        <fullName evidence="11">Fluoride-specific ion channel FluC</fullName>
    </recommendedName>
</protein>
<evidence type="ECO:0000256" key="10">
    <source>
        <dbReference type="ARBA" id="ARBA00035585"/>
    </source>
</evidence>
<proteinExistence type="inferred from homology"/>
<keyword evidence="6 11" id="KW-0406">Ion transport</keyword>
<keyword evidence="11" id="KW-0813">Transport</keyword>
<keyword evidence="8 11" id="KW-0407">Ion channel</keyword>
<keyword evidence="5 11" id="KW-1133">Transmembrane helix</keyword>
<keyword evidence="4 11" id="KW-0812">Transmembrane</keyword>
<dbReference type="EMBL" id="FXUB01000002">
    <property type="protein sequence ID" value="SMP10614.1"/>
    <property type="molecule type" value="Genomic_DNA"/>
</dbReference>
<dbReference type="RefSeq" id="WP_283400315.1">
    <property type="nucleotide sequence ID" value="NZ_FXUB01000002.1"/>
</dbReference>
<evidence type="ECO:0000256" key="7">
    <source>
        <dbReference type="ARBA" id="ARBA00023136"/>
    </source>
</evidence>
<feature type="transmembrane region" description="Helical" evidence="11">
    <location>
        <begin position="64"/>
        <end position="88"/>
    </location>
</feature>
<evidence type="ECO:0000256" key="6">
    <source>
        <dbReference type="ARBA" id="ARBA00023065"/>
    </source>
</evidence>
<comment type="caution">
    <text evidence="12">The sequence shown here is derived from an EMBL/GenBank/DDBJ whole genome shotgun (WGS) entry which is preliminary data.</text>
</comment>
<feature type="transmembrane region" description="Helical" evidence="11">
    <location>
        <begin position="100"/>
        <end position="122"/>
    </location>
</feature>
<keyword evidence="13" id="KW-1185">Reference proteome</keyword>
<dbReference type="NCBIfam" id="TIGR00494">
    <property type="entry name" value="crcB"/>
    <property type="match status" value="1"/>
</dbReference>
<dbReference type="Pfam" id="PF02537">
    <property type="entry name" value="CRCB"/>
    <property type="match status" value="1"/>
</dbReference>
<evidence type="ECO:0000256" key="8">
    <source>
        <dbReference type="ARBA" id="ARBA00023303"/>
    </source>
</evidence>
<feature type="transmembrane region" description="Helical" evidence="11">
    <location>
        <begin position="37"/>
        <end position="58"/>
    </location>
</feature>
<dbReference type="PANTHER" id="PTHR28259">
    <property type="entry name" value="FLUORIDE EXPORT PROTEIN 1-RELATED"/>
    <property type="match status" value="1"/>
</dbReference>
<feature type="binding site" evidence="11">
    <location>
        <position position="75"/>
    </location>
    <ligand>
        <name>Na(+)</name>
        <dbReference type="ChEBI" id="CHEBI:29101"/>
        <note>structural</note>
    </ligand>
</feature>
<organism evidence="12 13">
    <name type="scientific">Desulfurobacterium pacificum</name>
    <dbReference type="NCBI Taxonomy" id="240166"/>
    <lineage>
        <taxon>Bacteria</taxon>
        <taxon>Pseudomonadati</taxon>
        <taxon>Aquificota</taxon>
        <taxon>Aquificia</taxon>
        <taxon>Desulfurobacteriales</taxon>
        <taxon>Desulfurobacteriaceae</taxon>
        <taxon>Desulfurobacterium</taxon>
    </lineage>
</organism>
<feature type="transmembrane region" description="Helical" evidence="11">
    <location>
        <begin position="6"/>
        <end position="25"/>
    </location>
</feature>
<dbReference type="HAMAP" id="MF_00454">
    <property type="entry name" value="FluC"/>
    <property type="match status" value="1"/>
</dbReference>
<evidence type="ECO:0000256" key="5">
    <source>
        <dbReference type="ARBA" id="ARBA00022989"/>
    </source>
</evidence>
<evidence type="ECO:0000313" key="12">
    <source>
        <dbReference type="EMBL" id="SMP10614.1"/>
    </source>
</evidence>
<dbReference type="InterPro" id="IPR003691">
    <property type="entry name" value="FluC"/>
</dbReference>
<evidence type="ECO:0000256" key="3">
    <source>
        <dbReference type="ARBA" id="ARBA00022519"/>
    </source>
</evidence>
<comment type="subcellular location">
    <subcellularLocation>
        <location evidence="1 11">Cell membrane</location>
        <topology evidence="1 11">Multi-pass membrane protein</topology>
    </subcellularLocation>
</comment>
<name>A0ABY1NLC6_9BACT</name>
<evidence type="ECO:0000256" key="11">
    <source>
        <dbReference type="HAMAP-Rule" id="MF_00454"/>
    </source>
</evidence>
<keyword evidence="3" id="KW-0997">Cell inner membrane</keyword>
<comment type="activity regulation">
    <text evidence="11">Na(+) is not transported, but it plays an essential structural role and its presence is essential for fluoride channel function.</text>
</comment>
<evidence type="ECO:0000256" key="2">
    <source>
        <dbReference type="ARBA" id="ARBA00022475"/>
    </source>
</evidence>
<evidence type="ECO:0000313" key="13">
    <source>
        <dbReference type="Proteomes" id="UP001157911"/>
    </source>
</evidence>
<keyword evidence="11" id="KW-0915">Sodium</keyword>
<dbReference type="Proteomes" id="UP001157911">
    <property type="component" value="Unassembled WGS sequence"/>
</dbReference>
<dbReference type="PANTHER" id="PTHR28259:SF1">
    <property type="entry name" value="FLUORIDE EXPORT PROTEIN 1-RELATED"/>
    <property type="match status" value="1"/>
</dbReference>
<keyword evidence="2 11" id="KW-1003">Cell membrane</keyword>
<evidence type="ECO:0000256" key="9">
    <source>
        <dbReference type="ARBA" id="ARBA00035120"/>
    </source>
</evidence>
<accession>A0ABY1NLC6</accession>
<keyword evidence="7 11" id="KW-0472">Membrane</keyword>